<sequence>MASEKMTAAIMGQGASAPALKPAVIIIGGGSAGAVLASRLSADPSRQVLLLDAGPNFAPAAYPSSLTDASVVAPPDFDWQYMSDDKAKLGHDIPAPRGKLIGGSSAVNGTVAIRARPSDFSRWSALGIEGWSWEDILPAFKTLENTPIGDSHWHGRSGPFPIRQRTIAELSPSSRAFVNASRANGLEAVSDFNGETVDGVGPYPLNVLDGVRMNTGMTFLNDDVRARPNLTIRGDAEVDRLVLEGLRVTGVHLVTGEVVSGAEVILCAGAFGSPAILMRSGIGPSAHLRSLDIPVVADLPVGARLQDHPLIYSVYALKAEQKAMLPAAGALVWTGSKSARSGDLDLQISATHFFDPMHSPTGGAIVLASALVLPRSIGSLQLVSRDPRIAPRIHYNFLDDPSDLECLMEVARLTSKIARTEPFASMVDSEITSPLPADDAQLREYIIANVSTYAHPTSTVPMGRDDDPTAVVDAWGAVRGISSLHVVDASIFPDVPSVPTNVTTVMVAERIAARLSKTSPLVQAKQYAGINHEY</sequence>
<dbReference type="PANTHER" id="PTHR11552">
    <property type="entry name" value="GLUCOSE-METHANOL-CHOLINE GMC OXIDOREDUCTASE"/>
    <property type="match status" value="1"/>
</dbReference>
<evidence type="ECO:0000256" key="1">
    <source>
        <dbReference type="ARBA" id="ARBA00001974"/>
    </source>
</evidence>
<dbReference type="Pfam" id="PF00732">
    <property type="entry name" value="GMC_oxred_N"/>
    <property type="match status" value="1"/>
</dbReference>
<dbReference type="InterPro" id="IPR007867">
    <property type="entry name" value="GMC_OxRtase_C"/>
</dbReference>
<keyword evidence="3 7" id="KW-0285">Flavoprotein</keyword>
<dbReference type="InterPro" id="IPR000172">
    <property type="entry name" value="GMC_OxRdtase_N"/>
</dbReference>
<dbReference type="SUPFAM" id="SSF51905">
    <property type="entry name" value="FAD/NAD(P)-binding domain"/>
    <property type="match status" value="1"/>
</dbReference>
<keyword evidence="5 10" id="KW-0560">Oxidoreductase</keyword>
<dbReference type="InterPro" id="IPR012132">
    <property type="entry name" value="GMC_OxRdtase"/>
</dbReference>
<dbReference type="PROSITE" id="PS00624">
    <property type="entry name" value="GMC_OXRED_2"/>
    <property type="match status" value="1"/>
</dbReference>
<dbReference type="EC" id="1.1.3.47" evidence="10"/>
<dbReference type="GO" id="GO:0019285">
    <property type="term" value="P:glycine betaine biosynthetic process from choline"/>
    <property type="evidence" value="ECO:0007669"/>
    <property type="project" value="TreeGrafter"/>
</dbReference>
<dbReference type="PANTHER" id="PTHR11552:SF147">
    <property type="entry name" value="CHOLINE DEHYDROGENASE, MITOCHONDRIAL"/>
    <property type="match status" value="1"/>
</dbReference>
<dbReference type="GO" id="GO:0016020">
    <property type="term" value="C:membrane"/>
    <property type="evidence" value="ECO:0007669"/>
    <property type="project" value="TreeGrafter"/>
</dbReference>
<name>A0A5E7PX13_PSEFL</name>
<reference evidence="10 11" key="1">
    <citation type="submission" date="2019-09" db="EMBL/GenBank/DDBJ databases">
        <authorList>
            <person name="Chandra G."/>
            <person name="Truman W A."/>
        </authorList>
    </citation>
    <scope>NUCLEOTIDE SEQUENCE [LARGE SCALE GENOMIC DNA]</scope>
    <source>
        <strain evidence="10">PS854</strain>
    </source>
</reference>
<evidence type="ECO:0000256" key="6">
    <source>
        <dbReference type="PIRSR" id="PIRSR000137-2"/>
    </source>
</evidence>
<dbReference type="RefSeq" id="WP_224791310.1">
    <property type="nucleotide sequence ID" value="NZ_CABVIF010000018.1"/>
</dbReference>
<dbReference type="GO" id="GO:0050660">
    <property type="term" value="F:flavin adenine dinucleotide binding"/>
    <property type="evidence" value="ECO:0007669"/>
    <property type="project" value="InterPro"/>
</dbReference>
<evidence type="ECO:0000313" key="10">
    <source>
        <dbReference type="EMBL" id="VVP53979.1"/>
    </source>
</evidence>
<dbReference type="GO" id="GO:0008812">
    <property type="term" value="F:choline dehydrogenase activity"/>
    <property type="evidence" value="ECO:0007669"/>
    <property type="project" value="TreeGrafter"/>
</dbReference>
<dbReference type="Gene3D" id="3.50.50.60">
    <property type="entry name" value="FAD/NAD(P)-binding domain"/>
    <property type="match status" value="1"/>
</dbReference>
<feature type="binding site" evidence="6">
    <location>
        <position position="453"/>
    </location>
    <ligand>
        <name>substrate</name>
    </ligand>
</feature>
<accession>A0A5E7PX13</accession>
<keyword evidence="4 6" id="KW-0274">FAD</keyword>
<dbReference type="PIRSF" id="PIRSF000137">
    <property type="entry name" value="Alcohol_oxidase"/>
    <property type="match status" value="1"/>
</dbReference>
<dbReference type="SUPFAM" id="SSF54373">
    <property type="entry name" value="FAD-linked reductases, C-terminal domain"/>
    <property type="match status" value="1"/>
</dbReference>
<evidence type="ECO:0000256" key="2">
    <source>
        <dbReference type="ARBA" id="ARBA00010790"/>
    </source>
</evidence>
<evidence type="ECO:0000256" key="5">
    <source>
        <dbReference type="ARBA" id="ARBA00023002"/>
    </source>
</evidence>
<evidence type="ECO:0000259" key="8">
    <source>
        <dbReference type="PROSITE" id="PS00623"/>
    </source>
</evidence>
<protein>
    <submittedName>
        <fullName evidence="10">5-(Hydroxymethyl)furfural oxidase</fullName>
        <ecNumber evidence="10">1.1.3.47</ecNumber>
    </submittedName>
</protein>
<comment type="similarity">
    <text evidence="2 7">Belongs to the GMC oxidoreductase family.</text>
</comment>
<dbReference type="Pfam" id="PF05199">
    <property type="entry name" value="GMC_oxred_C"/>
    <property type="match status" value="1"/>
</dbReference>
<comment type="cofactor">
    <cofactor evidence="1 6">
        <name>FAD</name>
        <dbReference type="ChEBI" id="CHEBI:57692"/>
    </cofactor>
</comment>
<evidence type="ECO:0000256" key="4">
    <source>
        <dbReference type="ARBA" id="ARBA00022827"/>
    </source>
</evidence>
<gene>
    <name evidence="10" type="ORF">PS854_05520</name>
</gene>
<dbReference type="EMBL" id="CABVIF010000018">
    <property type="protein sequence ID" value="VVP53979.1"/>
    <property type="molecule type" value="Genomic_DNA"/>
</dbReference>
<proteinExistence type="inferred from homology"/>
<organism evidence="10 11">
    <name type="scientific">Pseudomonas fluorescens</name>
    <dbReference type="NCBI Taxonomy" id="294"/>
    <lineage>
        <taxon>Bacteria</taxon>
        <taxon>Pseudomonadati</taxon>
        <taxon>Pseudomonadota</taxon>
        <taxon>Gammaproteobacteria</taxon>
        <taxon>Pseudomonadales</taxon>
        <taxon>Pseudomonadaceae</taxon>
        <taxon>Pseudomonas</taxon>
    </lineage>
</organism>
<feature type="domain" description="Glucose-methanol-choline oxidoreductase N-terminal" evidence="9">
    <location>
        <begin position="269"/>
        <end position="283"/>
    </location>
</feature>
<evidence type="ECO:0000256" key="7">
    <source>
        <dbReference type="RuleBase" id="RU003968"/>
    </source>
</evidence>
<dbReference type="Proteomes" id="UP000327111">
    <property type="component" value="Unassembled WGS sequence"/>
</dbReference>
<evidence type="ECO:0000259" key="9">
    <source>
        <dbReference type="PROSITE" id="PS00624"/>
    </source>
</evidence>
<dbReference type="Gene3D" id="3.30.410.40">
    <property type="match status" value="1"/>
</dbReference>
<feature type="binding site" evidence="6">
    <location>
        <position position="238"/>
    </location>
    <ligand>
        <name>FAD</name>
        <dbReference type="ChEBI" id="CHEBI:57692"/>
    </ligand>
</feature>
<dbReference type="InterPro" id="IPR036188">
    <property type="entry name" value="FAD/NAD-bd_sf"/>
</dbReference>
<evidence type="ECO:0000256" key="3">
    <source>
        <dbReference type="ARBA" id="ARBA00022630"/>
    </source>
</evidence>
<dbReference type="AlphaFoldDB" id="A0A5E7PX13"/>
<evidence type="ECO:0000313" key="11">
    <source>
        <dbReference type="Proteomes" id="UP000327111"/>
    </source>
</evidence>
<feature type="domain" description="Glucose-methanol-choline oxidoreductase N-terminal" evidence="8">
    <location>
        <begin position="98"/>
        <end position="121"/>
    </location>
</feature>
<feature type="binding site" evidence="6">
    <location>
        <begin position="108"/>
        <end position="111"/>
    </location>
    <ligand>
        <name>FAD</name>
        <dbReference type="ChEBI" id="CHEBI:57692"/>
    </ligand>
</feature>
<dbReference type="PROSITE" id="PS00623">
    <property type="entry name" value="GMC_OXRED_1"/>
    <property type="match status" value="1"/>
</dbReference>